<feature type="compositionally biased region" description="Basic residues" evidence="1">
    <location>
        <begin position="164"/>
        <end position="173"/>
    </location>
</feature>
<gene>
    <name evidence="2" type="ORF">CfE428DRAFT_2371</name>
</gene>
<evidence type="ECO:0000313" key="3">
    <source>
        <dbReference type="Proteomes" id="UP000005824"/>
    </source>
</evidence>
<keyword evidence="3" id="KW-1185">Reference proteome</keyword>
<accession>B4D190</accession>
<sequence length="173" mass="18804">MSTLPSSSLAEPEIASPEALDELIAAVADLQSAAEHELRDRREWLSRELASVEAELADLAEESPVEEKPQPKETTDSVRKLTLPELIAVLEAAPERTLNIRKAHFDVKSVKALAKANPQRLQLGGKGGWPTVTLVELSDPPLPETPAKESPQGTFSFGEALAGSRKKKRKPKK</sequence>
<dbReference type="InParanoid" id="B4D190"/>
<name>B4D190_9BACT</name>
<organism evidence="2 3">
    <name type="scientific">Chthoniobacter flavus Ellin428</name>
    <dbReference type="NCBI Taxonomy" id="497964"/>
    <lineage>
        <taxon>Bacteria</taxon>
        <taxon>Pseudomonadati</taxon>
        <taxon>Verrucomicrobiota</taxon>
        <taxon>Spartobacteria</taxon>
        <taxon>Chthoniobacterales</taxon>
        <taxon>Chthoniobacteraceae</taxon>
        <taxon>Chthoniobacter</taxon>
    </lineage>
</organism>
<dbReference type="EMBL" id="ABVL01000006">
    <property type="protein sequence ID" value="EDY19782.1"/>
    <property type="molecule type" value="Genomic_DNA"/>
</dbReference>
<feature type="compositionally biased region" description="Basic and acidic residues" evidence="1">
    <location>
        <begin position="65"/>
        <end position="79"/>
    </location>
</feature>
<protein>
    <submittedName>
        <fullName evidence="2">Uncharacterized protein</fullName>
    </submittedName>
</protein>
<dbReference type="Proteomes" id="UP000005824">
    <property type="component" value="Unassembled WGS sequence"/>
</dbReference>
<dbReference type="RefSeq" id="WP_006979696.1">
    <property type="nucleotide sequence ID" value="NZ_ABVL01000006.1"/>
</dbReference>
<comment type="caution">
    <text evidence="2">The sequence shown here is derived from an EMBL/GenBank/DDBJ whole genome shotgun (WGS) entry which is preliminary data.</text>
</comment>
<reference evidence="2 3" key="1">
    <citation type="journal article" date="2011" name="J. Bacteriol.">
        <title>Genome sequence of Chthoniobacter flavus Ellin428, an aerobic heterotrophic soil bacterium.</title>
        <authorList>
            <person name="Kant R."/>
            <person name="van Passel M.W."/>
            <person name="Palva A."/>
            <person name="Lucas S."/>
            <person name="Lapidus A."/>
            <person name="Glavina Del Rio T."/>
            <person name="Dalin E."/>
            <person name="Tice H."/>
            <person name="Bruce D."/>
            <person name="Goodwin L."/>
            <person name="Pitluck S."/>
            <person name="Larimer F.W."/>
            <person name="Land M.L."/>
            <person name="Hauser L."/>
            <person name="Sangwan P."/>
            <person name="de Vos W.M."/>
            <person name="Janssen P.H."/>
            <person name="Smidt H."/>
        </authorList>
    </citation>
    <scope>NUCLEOTIDE SEQUENCE [LARGE SCALE GENOMIC DNA]</scope>
    <source>
        <strain evidence="2 3">Ellin428</strain>
    </source>
</reference>
<proteinExistence type="predicted"/>
<evidence type="ECO:0000313" key="2">
    <source>
        <dbReference type="EMBL" id="EDY19782.1"/>
    </source>
</evidence>
<evidence type="ECO:0000256" key="1">
    <source>
        <dbReference type="SAM" id="MobiDB-lite"/>
    </source>
</evidence>
<feature type="region of interest" description="Disordered" evidence="1">
    <location>
        <begin position="56"/>
        <end position="79"/>
    </location>
</feature>
<dbReference type="AlphaFoldDB" id="B4D190"/>
<feature type="region of interest" description="Disordered" evidence="1">
    <location>
        <begin position="121"/>
        <end position="173"/>
    </location>
</feature>